<dbReference type="InterPro" id="IPR021986">
    <property type="entry name" value="Spherulin4"/>
</dbReference>
<sequence>MNLYLANLSQTMFAFLFILALVLRPALALLSKGVIFPLYIYPGDECAAWAPVFTAATANPTLPFLVIANPDSGPGAVANTQPDSNYQTCLTNLTAHANVRSIGYVATGYGTRASAAVEADIATYAQWSAAYRPSGIFFDETEATPAFEALYRSYAAAVHSSTLGSSAFVAFNPGVVPDAAFYGFADLIVSAEDFYQDFSTSDLTINATAPAAKQAVILHAGPSATPVDLVRQLTGQLGIRYIFITDAEYTSIPKDWLNFCANVAAAQ</sequence>
<organism evidence="1 2">
    <name type="scientific">Mycena belliarum</name>
    <dbReference type="NCBI Taxonomy" id="1033014"/>
    <lineage>
        <taxon>Eukaryota</taxon>
        <taxon>Fungi</taxon>
        <taxon>Dikarya</taxon>
        <taxon>Basidiomycota</taxon>
        <taxon>Agaricomycotina</taxon>
        <taxon>Agaricomycetes</taxon>
        <taxon>Agaricomycetidae</taxon>
        <taxon>Agaricales</taxon>
        <taxon>Marasmiineae</taxon>
        <taxon>Mycenaceae</taxon>
        <taxon>Mycena</taxon>
    </lineage>
</organism>
<dbReference type="Pfam" id="PF12138">
    <property type="entry name" value="Spherulin4"/>
    <property type="match status" value="1"/>
</dbReference>
<dbReference type="EMBL" id="JARJCN010000035">
    <property type="protein sequence ID" value="KAJ7085209.1"/>
    <property type="molecule type" value="Genomic_DNA"/>
</dbReference>
<dbReference type="PANTHER" id="PTHR35040:SF9">
    <property type="entry name" value="4-LIKE CELL SURFACE PROTEIN, PUTATIVE (AFU_ORTHOLOGUE AFUA_4G14080)-RELATED"/>
    <property type="match status" value="1"/>
</dbReference>
<proteinExistence type="predicted"/>
<comment type="caution">
    <text evidence="1">The sequence shown here is derived from an EMBL/GenBank/DDBJ whole genome shotgun (WGS) entry which is preliminary data.</text>
</comment>
<dbReference type="AlphaFoldDB" id="A0AAD6U568"/>
<accession>A0AAD6U568</accession>
<evidence type="ECO:0000313" key="1">
    <source>
        <dbReference type="EMBL" id="KAJ7085209.1"/>
    </source>
</evidence>
<dbReference type="PANTHER" id="PTHR35040">
    <property type="match status" value="1"/>
</dbReference>
<reference evidence="1" key="1">
    <citation type="submission" date="2023-03" db="EMBL/GenBank/DDBJ databases">
        <title>Massive genome expansion in bonnet fungi (Mycena s.s.) driven by repeated elements and novel gene families across ecological guilds.</title>
        <authorList>
            <consortium name="Lawrence Berkeley National Laboratory"/>
            <person name="Harder C.B."/>
            <person name="Miyauchi S."/>
            <person name="Viragh M."/>
            <person name="Kuo A."/>
            <person name="Thoen E."/>
            <person name="Andreopoulos B."/>
            <person name="Lu D."/>
            <person name="Skrede I."/>
            <person name="Drula E."/>
            <person name="Henrissat B."/>
            <person name="Morin E."/>
            <person name="Kohler A."/>
            <person name="Barry K."/>
            <person name="LaButti K."/>
            <person name="Morin E."/>
            <person name="Salamov A."/>
            <person name="Lipzen A."/>
            <person name="Mereny Z."/>
            <person name="Hegedus B."/>
            <person name="Baldrian P."/>
            <person name="Stursova M."/>
            <person name="Weitz H."/>
            <person name="Taylor A."/>
            <person name="Grigoriev I.V."/>
            <person name="Nagy L.G."/>
            <person name="Martin F."/>
            <person name="Kauserud H."/>
        </authorList>
    </citation>
    <scope>NUCLEOTIDE SEQUENCE</scope>
    <source>
        <strain evidence="1">CBHHK173m</strain>
    </source>
</reference>
<name>A0AAD6U568_9AGAR</name>
<protein>
    <submittedName>
        <fullName evidence="1">Spherulation-specific family 4</fullName>
    </submittedName>
</protein>
<dbReference type="Proteomes" id="UP001222325">
    <property type="component" value="Unassembled WGS sequence"/>
</dbReference>
<keyword evidence="2" id="KW-1185">Reference proteome</keyword>
<evidence type="ECO:0000313" key="2">
    <source>
        <dbReference type="Proteomes" id="UP001222325"/>
    </source>
</evidence>
<gene>
    <name evidence="1" type="ORF">B0H15DRAFT_887901</name>
</gene>